<comment type="similarity">
    <text evidence="10">Belongs to the ATPase delta chain family.</text>
</comment>
<evidence type="ECO:0000313" key="11">
    <source>
        <dbReference type="EMBL" id="CAH8241609.1"/>
    </source>
</evidence>
<dbReference type="PROSITE" id="PS00389">
    <property type="entry name" value="ATPASE_DELTA"/>
    <property type="match status" value="1"/>
</dbReference>
<dbReference type="NCBIfam" id="TIGR01145">
    <property type="entry name" value="ATP_synt_delta"/>
    <property type="match status" value="1"/>
</dbReference>
<dbReference type="NCBIfam" id="NF004404">
    <property type="entry name" value="PRK05758.2-5"/>
    <property type="match status" value="1"/>
</dbReference>
<evidence type="ECO:0000256" key="3">
    <source>
        <dbReference type="ARBA" id="ARBA00022475"/>
    </source>
</evidence>
<keyword evidence="4" id="KW-0997">Cell inner membrane</keyword>
<name>A0ABN8TZN4_9VIBR</name>
<evidence type="ECO:0000256" key="8">
    <source>
        <dbReference type="ARBA" id="ARBA00023196"/>
    </source>
</evidence>
<keyword evidence="8 10" id="KW-0139">CF(1)</keyword>
<dbReference type="EMBL" id="CALYLK010000139">
    <property type="protein sequence ID" value="CAH8241609.1"/>
    <property type="molecule type" value="Genomic_DNA"/>
</dbReference>
<protein>
    <recommendedName>
        <fullName evidence="10">ATP synthase subunit delta</fullName>
    </recommendedName>
    <alternativeName>
        <fullName evidence="10">ATP synthase F(1) sector subunit delta</fullName>
    </alternativeName>
    <alternativeName>
        <fullName evidence="10">F-type ATPase subunit delta</fullName>
        <shortName evidence="10">F-ATPase subunit delta</shortName>
    </alternativeName>
</protein>
<evidence type="ECO:0000256" key="1">
    <source>
        <dbReference type="ARBA" id="ARBA00004370"/>
    </source>
</evidence>
<reference evidence="11" key="1">
    <citation type="submission" date="2022-06" db="EMBL/GenBank/DDBJ databases">
        <authorList>
            <person name="Goudenege D."/>
            <person name="Le Roux F."/>
        </authorList>
    </citation>
    <scope>NUCLEOTIDE SEQUENCE</scope>
    <source>
        <strain evidence="11">12-063</strain>
    </source>
</reference>
<accession>A0ABN8TZN4</accession>
<dbReference type="PRINTS" id="PR00125">
    <property type="entry name" value="ATPASEDELTA"/>
</dbReference>
<evidence type="ECO:0000256" key="5">
    <source>
        <dbReference type="ARBA" id="ARBA00022781"/>
    </source>
</evidence>
<sequence length="181" mass="20002">MGAHMSDFITIARPYAKAAFDFAVEKKQLSQWAQMLAFAAEVAKNDQIKELLTSSTSAEKLAEILNAICGDQFDVHAQNLIKVMAENGRLKALPDVCNEFLALKQEHEKEIDVDVISATELSEKQCADISNKLEQRLERKVQLNCSIDETLLGGVIIRAGDLVIDNSARGRLNRLSDALQS</sequence>
<comment type="subcellular location">
    <subcellularLocation>
        <location evidence="10">Cell membrane</location>
        <topology evidence="10">Peripheral membrane protein</topology>
    </subcellularLocation>
    <subcellularLocation>
        <location evidence="1">Membrane</location>
    </subcellularLocation>
</comment>
<evidence type="ECO:0000256" key="7">
    <source>
        <dbReference type="ARBA" id="ARBA00023136"/>
    </source>
</evidence>
<dbReference type="HAMAP" id="MF_01416">
    <property type="entry name" value="ATP_synth_delta_bact"/>
    <property type="match status" value="1"/>
</dbReference>
<dbReference type="InterPro" id="IPR026015">
    <property type="entry name" value="ATP_synth_OSCP/delta_N_sf"/>
</dbReference>
<keyword evidence="5 10" id="KW-0375">Hydrogen ion transport</keyword>
<dbReference type="Gene3D" id="1.10.520.20">
    <property type="entry name" value="N-terminal domain of the delta subunit of the F1F0-ATP synthase"/>
    <property type="match status" value="1"/>
</dbReference>
<keyword evidence="7 10" id="KW-0472">Membrane</keyword>
<dbReference type="Proteomes" id="UP001152658">
    <property type="component" value="Unassembled WGS sequence"/>
</dbReference>
<dbReference type="PANTHER" id="PTHR11910">
    <property type="entry name" value="ATP SYNTHASE DELTA CHAIN"/>
    <property type="match status" value="1"/>
</dbReference>
<comment type="caution">
    <text evidence="11">The sequence shown here is derived from an EMBL/GenBank/DDBJ whole genome shotgun (WGS) entry which is preliminary data.</text>
</comment>
<keyword evidence="2 10" id="KW-0813">Transport</keyword>
<evidence type="ECO:0000256" key="10">
    <source>
        <dbReference type="HAMAP-Rule" id="MF_01416"/>
    </source>
</evidence>
<evidence type="ECO:0000256" key="2">
    <source>
        <dbReference type="ARBA" id="ARBA00022448"/>
    </source>
</evidence>
<keyword evidence="6 10" id="KW-0406">Ion transport</keyword>
<dbReference type="InterPro" id="IPR000711">
    <property type="entry name" value="ATPase_OSCP/dsu"/>
</dbReference>
<keyword evidence="3 10" id="KW-1003">Cell membrane</keyword>
<evidence type="ECO:0000313" key="12">
    <source>
        <dbReference type="Proteomes" id="UP001152658"/>
    </source>
</evidence>
<proteinExistence type="inferred from homology"/>
<evidence type="ECO:0000256" key="9">
    <source>
        <dbReference type="ARBA" id="ARBA00023310"/>
    </source>
</evidence>
<evidence type="ECO:0000256" key="6">
    <source>
        <dbReference type="ARBA" id="ARBA00023065"/>
    </source>
</evidence>
<comment type="function">
    <text evidence="10">F(1)F(0) ATP synthase produces ATP from ADP in the presence of a proton or sodium gradient. F-type ATPases consist of two structural domains, F(1) containing the extramembraneous catalytic core and F(0) containing the membrane proton channel, linked together by a central stalk and a peripheral stalk. During catalysis, ATP synthesis in the catalytic domain of F(1) is coupled via a rotary mechanism of the central stalk subunits to proton translocation.</text>
</comment>
<dbReference type="InterPro" id="IPR020781">
    <property type="entry name" value="ATPase_OSCP/d_CS"/>
</dbReference>
<dbReference type="NCBIfam" id="NF004402">
    <property type="entry name" value="PRK05758.2-2"/>
    <property type="match status" value="1"/>
</dbReference>
<gene>
    <name evidence="10 11" type="primary">atpH</name>
    <name evidence="11" type="ORF">VAE063_980074</name>
</gene>
<comment type="function">
    <text evidence="10">This protein is part of the stalk that links CF(0) to CF(1). It either transmits conformational changes from CF(0) to CF(1) or is implicated in proton conduction.</text>
</comment>
<evidence type="ECO:0000256" key="4">
    <source>
        <dbReference type="ARBA" id="ARBA00022519"/>
    </source>
</evidence>
<organism evidence="11 12">
    <name type="scientific">Vibrio aestuarianus</name>
    <dbReference type="NCBI Taxonomy" id="28171"/>
    <lineage>
        <taxon>Bacteria</taxon>
        <taxon>Pseudomonadati</taxon>
        <taxon>Pseudomonadota</taxon>
        <taxon>Gammaproteobacteria</taxon>
        <taxon>Vibrionales</taxon>
        <taxon>Vibrionaceae</taxon>
        <taxon>Vibrio</taxon>
    </lineage>
</organism>
<dbReference type="Pfam" id="PF00213">
    <property type="entry name" value="OSCP"/>
    <property type="match status" value="1"/>
</dbReference>
<keyword evidence="12" id="KW-1185">Reference proteome</keyword>
<keyword evidence="9 10" id="KW-0066">ATP synthesis</keyword>
<dbReference type="SUPFAM" id="SSF47928">
    <property type="entry name" value="N-terminal domain of the delta subunit of the F1F0-ATP synthase"/>
    <property type="match status" value="1"/>
</dbReference>